<dbReference type="Gene3D" id="2.40.40.10">
    <property type="entry name" value="RlpA-like domain"/>
    <property type="match status" value="1"/>
</dbReference>
<dbReference type="Proteomes" id="UP001138921">
    <property type="component" value="Unassembled WGS sequence"/>
</dbReference>
<protein>
    <recommendedName>
        <fullName evidence="2">peptidoglycan lytic exotransglycosylase</fullName>
        <ecNumber evidence="2">4.2.2.n1</ecNumber>
    </recommendedName>
    <alternativeName>
        <fullName evidence="5">Murein hydrolase A</fullName>
    </alternativeName>
</protein>
<dbReference type="Gene3D" id="2.40.240.50">
    <property type="entry name" value="Barwin-like endoglucanases"/>
    <property type="match status" value="1"/>
</dbReference>
<comment type="catalytic activity">
    <reaction evidence="1">
        <text>Exolytic cleavage of the (1-&gt;4)-beta-glycosidic linkage between N-acetylmuramic acid (MurNAc) and N-acetylglucosamine (GlcNAc) residues in peptidoglycan, from either the reducing or the non-reducing ends of the peptidoglycan chains, with concomitant formation of a 1,6-anhydrobond in the MurNAc residue.</text>
        <dbReference type="EC" id="4.2.2.n1"/>
    </reaction>
</comment>
<dbReference type="PIRSF" id="PIRSF019422">
    <property type="entry name" value="MltA"/>
    <property type="match status" value="1"/>
</dbReference>
<evidence type="ECO:0000313" key="8">
    <source>
        <dbReference type="EMBL" id="MBT1159106.1"/>
    </source>
</evidence>
<dbReference type="PANTHER" id="PTHR30124">
    <property type="entry name" value="MEMBRANE-BOUND LYTIC MUREIN TRANSGLYCOSYLASE A"/>
    <property type="match status" value="1"/>
</dbReference>
<keyword evidence="4" id="KW-0961">Cell wall biogenesis/degradation</keyword>
<evidence type="ECO:0000256" key="2">
    <source>
        <dbReference type="ARBA" id="ARBA00012587"/>
    </source>
</evidence>
<evidence type="ECO:0000259" key="7">
    <source>
        <dbReference type="SMART" id="SM00925"/>
    </source>
</evidence>
<sequence length="401" mass="43201">MSGPSPATPARATRTGNLSPPRKKTDRAWRAKPVLLSPAFTPVGFADLPGWLEDDQLAAFGAFRRSAFHVLTKPYRSGALGVAFDAFGPAYAEARERPAGSNAEARDFFERHFQPALVAPKGREHGFVTGFYEPDVEASPVRTETFQVPLLARPADLVDIDDQNRPAGMDPYLAFARQAPQGLVEYFDRPAIECGALAGKGLEIAWLADPVDAFFVHVQGAARLNMADGSLRRVTYAAKSGQRFTGPGGILAQIGEIPLEKVTMQSIRAWFKANPQRVDEILWRNRSYIFFRDAEVDDPALGPIAAAKVPLTPGRSVAVDRLLHTFGTPFFISAPALTTFGGEPFARLMIAQDTGSAITGPARGDLFAGSGFDAGEVAGVVRNDADFFALLPKPLFAGNAQ</sequence>
<dbReference type="Pfam" id="PF06725">
    <property type="entry name" value="3D"/>
    <property type="match status" value="1"/>
</dbReference>
<dbReference type="PANTHER" id="PTHR30124:SF0">
    <property type="entry name" value="MEMBRANE-BOUND LYTIC MUREIN TRANSGLYCOSYLASE A"/>
    <property type="match status" value="1"/>
</dbReference>
<dbReference type="AlphaFoldDB" id="A0A9X1D8F9"/>
<keyword evidence="9" id="KW-1185">Reference proteome</keyword>
<evidence type="ECO:0000256" key="1">
    <source>
        <dbReference type="ARBA" id="ARBA00001420"/>
    </source>
</evidence>
<evidence type="ECO:0000256" key="4">
    <source>
        <dbReference type="ARBA" id="ARBA00023316"/>
    </source>
</evidence>
<comment type="caution">
    <text evidence="8">The sequence shown here is derived from an EMBL/GenBank/DDBJ whole genome shotgun (WGS) entry which is preliminary data.</text>
</comment>
<evidence type="ECO:0000313" key="9">
    <source>
        <dbReference type="Proteomes" id="UP001138921"/>
    </source>
</evidence>
<evidence type="ECO:0000256" key="5">
    <source>
        <dbReference type="ARBA" id="ARBA00030918"/>
    </source>
</evidence>
<reference evidence="8" key="2">
    <citation type="submission" date="2021-03" db="EMBL/GenBank/DDBJ databases">
        <authorList>
            <person name="Artuso I."/>
            <person name="Turrini P."/>
            <person name="Pirolo M."/>
            <person name="Lugli G.A."/>
            <person name="Ventura M."/>
            <person name="Visca P."/>
        </authorList>
    </citation>
    <scope>NUCLEOTIDE SEQUENCE</scope>
    <source>
        <strain evidence="8">LMG 26462</strain>
    </source>
</reference>
<dbReference type="InterPro" id="IPR036908">
    <property type="entry name" value="RlpA-like_sf"/>
</dbReference>
<feature type="domain" description="Lytic transglycosylase MltA" evidence="7">
    <location>
        <begin position="135"/>
        <end position="292"/>
    </location>
</feature>
<dbReference type="GO" id="GO:0019867">
    <property type="term" value="C:outer membrane"/>
    <property type="evidence" value="ECO:0007669"/>
    <property type="project" value="InterPro"/>
</dbReference>
<dbReference type="GO" id="GO:0071555">
    <property type="term" value="P:cell wall organization"/>
    <property type="evidence" value="ECO:0007669"/>
    <property type="project" value="UniProtKB-KW"/>
</dbReference>
<name>A0A9X1D8F9_9HYPH</name>
<dbReference type="CDD" id="cd14668">
    <property type="entry name" value="mlta_B"/>
    <property type="match status" value="1"/>
</dbReference>
<dbReference type="SMART" id="SM00925">
    <property type="entry name" value="MltA"/>
    <property type="match status" value="1"/>
</dbReference>
<keyword evidence="3" id="KW-0456">Lyase</keyword>
<dbReference type="CDD" id="cd14485">
    <property type="entry name" value="mltA_like_LT_A"/>
    <property type="match status" value="1"/>
</dbReference>
<dbReference type="GO" id="GO:0004553">
    <property type="term" value="F:hydrolase activity, hydrolyzing O-glycosyl compounds"/>
    <property type="evidence" value="ECO:0007669"/>
    <property type="project" value="InterPro"/>
</dbReference>
<evidence type="ECO:0000256" key="6">
    <source>
        <dbReference type="SAM" id="MobiDB-lite"/>
    </source>
</evidence>
<evidence type="ECO:0000256" key="3">
    <source>
        <dbReference type="ARBA" id="ARBA00023239"/>
    </source>
</evidence>
<dbReference type="InterPro" id="IPR010611">
    <property type="entry name" value="3D_dom"/>
</dbReference>
<organism evidence="8 9">
    <name type="scientific">Aminobacter anthyllidis</name>
    <dbReference type="NCBI Taxonomy" id="1035067"/>
    <lineage>
        <taxon>Bacteria</taxon>
        <taxon>Pseudomonadati</taxon>
        <taxon>Pseudomonadota</taxon>
        <taxon>Alphaproteobacteria</taxon>
        <taxon>Hyphomicrobiales</taxon>
        <taxon>Phyllobacteriaceae</taxon>
        <taxon>Aminobacter</taxon>
    </lineage>
</organism>
<dbReference type="SUPFAM" id="SSF50685">
    <property type="entry name" value="Barwin-like endoglucanases"/>
    <property type="match status" value="1"/>
</dbReference>
<proteinExistence type="predicted"/>
<dbReference type="InterPro" id="IPR026044">
    <property type="entry name" value="MltA"/>
</dbReference>
<reference evidence="8" key="1">
    <citation type="journal article" date="2021" name="Microorganisms">
        <title>Phylogenomic Reconstruction and Metabolic Potential of the Genus Aminobacter.</title>
        <authorList>
            <person name="Artuso I."/>
            <person name="Turrini P."/>
            <person name="Pirolo M."/>
            <person name="Lugli G.A."/>
            <person name="Ventura M."/>
            <person name="Visca P."/>
        </authorList>
    </citation>
    <scope>NUCLEOTIDE SEQUENCE</scope>
    <source>
        <strain evidence="8">LMG 26462</strain>
    </source>
</reference>
<dbReference type="EMBL" id="JAFLWW010000010">
    <property type="protein sequence ID" value="MBT1159106.1"/>
    <property type="molecule type" value="Genomic_DNA"/>
</dbReference>
<dbReference type="InterPro" id="IPR005300">
    <property type="entry name" value="MltA_B"/>
</dbReference>
<gene>
    <name evidence="8" type="ORF">J1C56_26360</name>
</gene>
<feature type="region of interest" description="Disordered" evidence="6">
    <location>
        <begin position="1"/>
        <end position="27"/>
    </location>
</feature>
<dbReference type="EC" id="4.2.2.n1" evidence="2"/>
<dbReference type="GO" id="GO:0009254">
    <property type="term" value="P:peptidoglycan turnover"/>
    <property type="evidence" value="ECO:0007669"/>
    <property type="project" value="InterPro"/>
</dbReference>
<accession>A0A9X1D8F9</accession>
<dbReference type="Pfam" id="PF03562">
    <property type="entry name" value="MltA"/>
    <property type="match status" value="1"/>
</dbReference>
<dbReference type="GO" id="GO:0009253">
    <property type="term" value="P:peptidoglycan catabolic process"/>
    <property type="evidence" value="ECO:0007669"/>
    <property type="project" value="TreeGrafter"/>
</dbReference>
<dbReference type="GO" id="GO:0008933">
    <property type="term" value="F:peptidoglycan lytic transglycosylase activity"/>
    <property type="evidence" value="ECO:0007669"/>
    <property type="project" value="TreeGrafter"/>
</dbReference>